<dbReference type="GO" id="GO:0006508">
    <property type="term" value="P:proteolysis"/>
    <property type="evidence" value="ECO:0007669"/>
    <property type="project" value="InterPro"/>
</dbReference>
<keyword evidence="4" id="KW-1185">Reference proteome</keyword>
<dbReference type="InterPro" id="IPR002469">
    <property type="entry name" value="Peptidase_S9B_N"/>
</dbReference>
<dbReference type="Gene3D" id="3.40.50.1820">
    <property type="entry name" value="alpha/beta hydrolase"/>
    <property type="match status" value="1"/>
</dbReference>
<dbReference type="GO" id="GO:0008239">
    <property type="term" value="F:dipeptidyl-peptidase activity"/>
    <property type="evidence" value="ECO:0007669"/>
    <property type="project" value="TreeGrafter"/>
</dbReference>
<feature type="domain" description="Peptidase S9 prolyl oligopeptidase catalytic" evidence="1">
    <location>
        <begin position="531"/>
        <end position="724"/>
    </location>
</feature>
<accession>A0A1I2NV10</accession>
<dbReference type="PANTHER" id="PTHR11731">
    <property type="entry name" value="PROTEASE FAMILY S9B,C DIPEPTIDYL-PEPTIDASE IV-RELATED"/>
    <property type="match status" value="1"/>
</dbReference>
<dbReference type="RefSeq" id="WP_092788462.1">
    <property type="nucleotide sequence ID" value="NZ_FOPC01000001.1"/>
</dbReference>
<reference evidence="4" key="1">
    <citation type="submission" date="2016-10" db="EMBL/GenBank/DDBJ databases">
        <authorList>
            <person name="Varghese N."/>
            <person name="Submissions S."/>
        </authorList>
    </citation>
    <scope>NUCLEOTIDE SEQUENCE [LARGE SCALE GENOMIC DNA]</scope>
    <source>
        <strain evidence="4">DSM 19315</strain>
    </source>
</reference>
<dbReference type="InterPro" id="IPR050278">
    <property type="entry name" value="Serine_Prot_S9B/DPPIV"/>
</dbReference>
<dbReference type="PANTHER" id="PTHR11731:SF193">
    <property type="entry name" value="DIPEPTIDYL PEPTIDASE 9"/>
    <property type="match status" value="1"/>
</dbReference>
<dbReference type="SUPFAM" id="SSF53474">
    <property type="entry name" value="alpha/beta-Hydrolases"/>
    <property type="match status" value="1"/>
</dbReference>
<dbReference type="STRING" id="435880.SAMN04487988_101288"/>
<feature type="domain" description="Dipeptidylpeptidase IV N-terminal" evidence="2">
    <location>
        <begin position="80"/>
        <end position="436"/>
    </location>
</feature>
<dbReference type="GO" id="GO:0008236">
    <property type="term" value="F:serine-type peptidase activity"/>
    <property type="evidence" value="ECO:0007669"/>
    <property type="project" value="InterPro"/>
</dbReference>
<evidence type="ECO:0000313" key="4">
    <source>
        <dbReference type="Proteomes" id="UP000199642"/>
    </source>
</evidence>
<dbReference type="EMBL" id="FOPC01000001">
    <property type="protein sequence ID" value="SFG06840.1"/>
    <property type="molecule type" value="Genomic_DNA"/>
</dbReference>
<dbReference type="AlphaFoldDB" id="A0A1I2NV10"/>
<organism evidence="3 4">
    <name type="scientific">Algoriphagus hitonicola</name>
    <dbReference type="NCBI Taxonomy" id="435880"/>
    <lineage>
        <taxon>Bacteria</taxon>
        <taxon>Pseudomonadati</taxon>
        <taxon>Bacteroidota</taxon>
        <taxon>Cytophagia</taxon>
        <taxon>Cytophagales</taxon>
        <taxon>Cyclobacteriaceae</taxon>
        <taxon>Algoriphagus</taxon>
    </lineage>
</organism>
<protein>
    <submittedName>
        <fullName evidence="3">Dipeptidyl-peptidase-4</fullName>
    </submittedName>
</protein>
<evidence type="ECO:0000259" key="2">
    <source>
        <dbReference type="Pfam" id="PF00930"/>
    </source>
</evidence>
<dbReference type="InterPro" id="IPR001375">
    <property type="entry name" value="Peptidase_S9_cat"/>
</dbReference>
<dbReference type="OrthoDB" id="9812921at2"/>
<evidence type="ECO:0000259" key="1">
    <source>
        <dbReference type="Pfam" id="PF00326"/>
    </source>
</evidence>
<dbReference type="InterPro" id="IPR029058">
    <property type="entry name" value="AB_hydrolase_fold"/>
</dbReference>
<sequence length="730" mass="84317">MRSITFYFRVFWLFLLLTSWNVSQAQSIKWHDSEDAYFQIQSNQIVRLELPDQRSQILVSAEDLRTEANQTLSIRDFTFSDDGKKLLIYTNTKRVWRLETQGDYWVLDLQSKKLQQVGKDLKASSLRFAKFSPDASQVAFVSEYNLYVEDLESSKTTQLTFDGNRKLINGTFDWAYEEEFASRDGFQWSPDGKRIAFWQLDANQIRDFYMVNNTDSVYSQIIPVEYPKVGESPSPAKIGVIELADQELTWLNIPGDPAQHYLPRMEWNSPDLLLLQQLNRKQNQSKIFAVDISKNEAKVIFEEEDEAWIDVLSSWENVYALTFRHEFQWINNRKEFLWFSEKGGWRQLYRISLDGKETPITPGEYDVINLLRVDEKNNRIYFHASPENATQKYLYAARLDGKGKAERITPEVLEGTNVYSVSPSGKFAFHQFQNAFTRPMGEWISLPDHKSLDEGRSIIANLSKNQEEKKVEFFKIKTEDGTEMDGWMVKPNDFDPTKKYPVVFYVYTEPWGANVKDTYGVGRNRLYDGDMAADGYIYISIDNRGTPAPKGRAWRKSIYRKIGRLNIADQAAAAKQILEWDYVDPDRVAVWGWSGGGSATLNLLFQHPEIYKTGVSIAAVANQLTYDNIYQERYMGLPQENLEDFVAGSPITHAKNLQGNLLYIHGTTDDNVHYANADMLVNELIKHGKIFQFMPYPNRSHSISEGEGTNAHLKKLYTDYLKRHCPPGGR</sequence>
<dbReference type="Gene3D" id="2.140.10.30">
    <property type="entry name" value="Dipeptidylpeptidase IV, N-terminal domain"/>
    <property type="match status" value="1"/>
</dbReference>
<evidence type="ECO:0000313" key="3">
    <source>
        <dbReference type="EMBL" id="SFG06840.1"/>
    </source>
</evidence>
<dbReference type="Pfam" id="PF00326">
    <property type="entry name" value="Peptidase_S9"/>
    <property type="match status" value="1"/>
</dbReference>
<dbReference type="Pfam" id="PF00930">
    <property type="entry name" value="DPPIV_N"/>
    <property type="match status" value="1"/>
</dbReference>
<dbReference type="SUPFAM" id="SSF82171">
    <property type="entry name" value="DPP6 N-terminal domain-like"/>
    <property type="match status" value="1"/>
</dbReference>
<proteinExistence type="predicted"/>
<name>A0A1I2NV10_9BACT</name>
<dbReference type="Proteomes" id="UP000199642">
    <property type="component" value="Unassembled WGS sequence"/>
</dbReference>
<gene>
    <name evidence="3" type="ORF">SAMN04487988_101288</name>
</gene>